<dbReference type="FunFam" id="1.10.510.10:FF:000249">
    <property type="entry name" value="Calcium-dependent protein kinase SK5"/>
    <property type="match status" value="1"/>
</dbReference>
<evidence type="ECO:0000256" key="1">
    <source>
        <dbReference type="ARBA" id="ARBA00005354"/>
    </source>
</evidence>
<dbReference type="PROSITE" id="PS00107">
    <property type="entry name" value="PROTEIN_KINASE_ATP"/>
    <property type="match status" value="1"/>
</dbReference>
<evidence type="ECO:0000256" key="5">
    <source>
        <dbReference type="ARBA" id="ARBA00022679"/>
    </source>
</evidence>
<dbReference type="InterPro" id="IPR011009">
    <property type="entry name" value="Kinase-like_dom_sf"/>
</dbReference>
<evidence type="ECO:0000256" key="16">
    <source>
        <dbReference type="SAM" id="MobiDB-lite"/>
    </source>
</evidence>
<dbReference type="Proteomes" id="UP000593568">
    <property type="component" value="Unassembled WGS sequence"/>
</dbReference>
<dbReference type="PROSITE" id="PS50222">
    <property type="entry name" value="EF_HAND_2"/>
    <property type="match status" value="3"/>
</dbReference>
<feature type="compositionally biased region" description="Basic and acidic residues" evidence="16">
    <location>
        <begin position="68"/>
        <end position="92"/>
    </location>
</feature>
<dbReference type="Pfam" id="PF00069">
    <property type="entry name" value="Pkinase"/>
    <property type="match status" value="1"/>
</dbReference>
<feature type="region of interest" description="Disordered" evidence="16">
    <location>
        <begin position="27"/>
        <end position="109"/>
    </location>
</feature>
<dbReference type="InterPro" id="IPR008271">
    <property type="entry name" value="Ser/Thr_kinase_AS"/>
</dbReference>
<dbReference type="InterPro" id="IPR018247">
    <property type="entry name" value="EF_Hand_1_Ca_BS"/>
</dbReference>
<keyword evidence="8 15" id="KW-0547">Nucleotide-binding</keyword>
<dbReference type="PROSITE" id="PS00108">
    <property type="entry name" value="PROTEIN_KINASE_ST"/>
    <property type="match status" value="1"/>
</dbReference>
<dbReference type="InterPro" id="IPR000719">
    <property type="entry name" value="Prot_kinase_dom"/>
</dbReference>
<keyword evidence="7" id="KW-0677">Repeat</keyword>
<evidence type="ECO:0000256" key="6">
    <source>
        <dbReference type="ARBA" id="ARBA00022723"/>
    </source>
</evidence>
<feature type="domain" description="Protein kinase" evidence="17">
    <location>
        <begin position="124"/>
        <end position="382"/>
    </location>
</feature>
<evidence type="ECO:0000256" key="8">
    <source>
        <dbReference type="ARBA" id="ARBA00022741"/>
    </source>
</evidence>
<dbReference type="Gene3D" id="1.10.238.10">
    <property type="entry name" value="EF-hand"/>
    <property type="match status" value="1"/>
</dbReference>
<dbReference type="Pfam" id="PF13499">
    <property type="entry name" value="EF-hand_7"/>
    <property type="match status" value="2"/>
</dbReference>
<dbReference type="SMART" id="SM00220">
    <property type="entry name" value="S_TKc"/>
    <property type="match status" value="1"/>
</dbReference>
<dbReference type="PANTHER" id="PTHR24349">
    <property type="entry name" value="SERINE/THREONINE-PROTEIN KINASE"/>
    <property type="match status" value="1"/>
</dbReference>
<keyword evidence="10" id="KW-0106">Calcium</keyword>
<dbReference type="CDD" id="cd05117">
    <property type="entry name" value="STKc_CAMK"/>
    <property type="match status" value="1"/>
</dbReference>
<feature type="binding site" evidence="15">
    <location>
        <position position="157"/>
    </location>
    <ligand>
        <name>ATP</name>
        <dbReference type="ChEBI" id="CHEBI:30616"/>
    </ligand>
</feature>
<evidence type="ECO:0000313" key="20">
    <source>
        <dbReference type="Proteomes" id="UP000593568"/>
    </source>
</evidence>
<dbReference type="GO" id="GO:0004674">
    <property type="term" value="F:protein serine/threonine kinase activity"/>
    <property type="evidence" value="ECO:0007669"/>
    <property type="project" value="UniProtKB-KW"/>
</dbReference>
<dbReference type="SMART" id="SM00054">
    <property type="entry name" value="EFh"/>
    <property type="match status" value="4"/>
</dbReference>
<organism evidence="19 20">
    <name type="scientific">Gossypium trilobum</name>
    <dbReference type="NCBI Taxonomy" id="34281"/>
    <lineage>
        <taxon>Eukaryota</taxon>
        <taxon>Viridiplantae</taxon>
        <taxon>Streptophyta</taxon>
        <taxon>Embryophyta</taxon>
        <taxon>Tracheophyta</taxon>
        <taxon>Spermatophyta</taxon>
        <taxon>Magnoliopsida</taxon>
        <taxon>eudicotyledons</taxon>
        <taxon>Gunneridae</taxon>
        <taxon>Pentapetalae</taxon>
        <taxon>rosids</taxon>
        <taxon>malvids</taxon>
        <taxon>Malvales</taxon>
        <taxon>Malvaceae</taxon>
        <taxon>Malvoideae</taxon>
        <taxon>Gossypium</taxon>
    </lineage>
</organism>
<keyword evidence="3" id="KW-0723">Serine/threonine-protein kinase</keyword>
<reference evidence="19 20" key="1">
    <citation type="journal article" date="2019" name="Genome Biol. Evol.">
        <title>Insights into the evolution of the New World diploid cottons (Gossypium, subgenus Houzingenia) based on genome sequencing.</title>
        <authorList>
            <person name="Grover C.E."/>
            <person name="Arick M.A. 2nd"/>
            <person name="Thrash A."/>
            <person name="Conover J.L."/>
            <person name="Sanders W.S."/>
            <person name="Peterson D.G."/>
            <person name="Frelichowski J.E."/>
            <person name="Scheffler J.A."/>
            <person name="Scheffler B.E."/>
            <person name="Wendel J.F."/>
        </authorList>
    </citation>
    <scope>NUCLEOTIDE SEQUENCE [LARGE SCALE GENOMIC DNA]</scope>
    <source>
        <strain evidence="19">8</strain>
        <tissue evidence="19">Leaf</tissue>
    </source>
</reference>
<name>A0A7J9F5N5_9ROSI</name>
<dbReference type="InterPro" id="IPR011992">
    <property type="entry name" value="EF-hand-dom_pair"/>
</dbReference>
<accession>A0A7J9F5N5</accession>
<dbReference type="InterPro" id="IPR017441">
    <property type="entry name" value="Protein_kinase_ATP_BS"/>
</dbReference>
<dbReference type="SUPFAM" id="SSF47473">
    <property type="entry name" value="EF-hand"/>
    <property type="match status" value="1"/>
</dbReference>
<dbReference type="GO" id="GO:0005509">
    <property type="term" value="F:calcium ion binding"/>
    <property type="evidence" value="ECO:0007669"/>
    <property type="project" value="InterPro"/>
</dbReference>
<evidence type="ECO:0000256" key="11">
    <source>
        <dbReference type="ARBA" id="ARBA00022840"/>
    </source>
</evidence>
<comment type="caution">
    <text evidence="19">The sequence shown here is derived from an EMBL/GenBank/DDBJ whole genome shotgun (WGS) entry which is preliminary data.</text>
</comment>
<evidence type="ECO:0000256" key="9">
    <source>
        <dbReference type="ARBA" id="ARBA00022777"/>
    </source>
</evidence>
<evidence type="ECO:0000256" key="3">
    <source>
        <dbReference type="ARBA" id="ARBA00022527"/>
    </source>
</evidence>
<dbReference type="Gene3D" id="3.30.200.20">
    <property type="entry name" value="Phosphorylase Kinase, domain 1"/>
    <property type="match status" value="1"/>
</dbReference>
<evidence type="ECO:0000256" key="15">
    <source>
        <dbReference type="PROSITE-ProRule" id="PRU10141"/>
    </source>
</evidence>
<comment type="similarity">
    <text evidence="12">Belongs to the protein kinase superfamily. Ser/Thr protein kinase family. CDPK subfamily.</text>
</comment>
<evidence type="ECO:0000256" key="12">
    <source>
        <dbReference type="ARBA" id="ARBA00024334"/>
    </source>
</evidence>
<feature type="domain" description="EF-hand" evidence="18">
    <location>
        <begin position="425"/>
        <end position="460"/>
    </location>
</feature>
<proteinExistence type="inferred from homology"/>
<feature type="domain" description="EF-hand" evidence="18">
    <location>
        <begin position="545"/>
        <end position="576"/>
    </location>
</feature>
<dbReference type="FunFam" id="1.10.238.10:FF:000015">
    <property type="entry name" value="Calcium-dependent protein kinase 1"/>
    <property type="match status" value="1"/>
</dbReference>
<keyword evidence="4" id="KW-0597">Phosphoprotein</keyword>
<evidence type="ECO:0000256" key="13">
    <source>
        <dbReference type="ARBA" id="ARBA00047899"/>
    </source>
</evidence>
<protein>
    <recommendedName>
        <fullName evidence="2">non-specific serine/threonine protein kinase</fullName>
        <ecNumber evidence="2">2.7.11.1</ecNumber>
    </recommendedName>
</protein>
<dbReference type="InterPro" id="IPR050205">
    <property type="entry name" value="CDPK_Ser/Thr_kinases"/>
</dbReference>
<comment type="catalytic activity">
    <reaction evidence="14">
        <text>L-seryl-[protein] + ATP = O-phospho-L-seryl-[protein] + ADP + H(+)</text>
        <dbReference type="Rhea" id="RHEA:17989"/>
        <dbReference type="Rhea" id="RHEA-COMP:9863"/>
        <dbReference type="Rhea" id="RHEA-COMP:11604"/>
        <dbReference type="ChEBI" id="CHEBI:15378"/>
        <dbReference type="ChEBI" id="CHEBI:29999"/>
        <dbReference type="ChEBI" id="CHEBI:30616"/>
        <dbReference type="ChEBI" id="CHEBI:83421"/>
        <dbReference type="ChEBI" id="CHEBI:456216"/>
        <dbReference type="EC" id="2.7.11.1"/>
    </reaction>
</comment>
<dbReference type="Gene3D" id="1.10.510.10">
    <property type="entry name" value="Transferase(Phosphotransferase) domain 1"/>
    <property type="match status" value="1"/>
</dbReference>
<dbReference type="AlphaFoldDB" id="A0A7J9F5N5"/>
<evidence type="ECO:0000256" key="4">
    <source>
        <dbReference type="ARBA" id="ARBA00022553"/>
    </source>
</evidence>
<keyword evidence="6" id="KW-0479">Metal-binding</keyword>
<evidence type="ECO:0000259" key="18">
    <source>
        <dbReference type="PROSITE" id="PS50222"/>
    </source>
</evidence>
<keyword evidence="20" id="KW-1185">Reference proteome</keyword>
<dbReference type="EMBL" id="JABEZW010000011">
    <property type="protein sequence ID" value="MBA0780600.1"/>
    <property type="molecule type" value="Genomic_DNA"/>
</dbReference>
<gene>
    <name evidence="19" type="ORF">Gotri_004684</name>
</gene>
<dbReference type="InterPro" id="IPR002048">
    <property type="entry name" value="EF_hand_dom"/>
</dbReference>
<evidence type="ECO:0000256" key="10">
    <source>
        <dbReference type="ARBA" id="ARBA00022837"/>
    </source>
</evidence>
<dbReference type="EC" id="2.7.11.1" evidence="2"/>
<evidence type="ECO:0000256" key="2">
    <source>
        <dbReference type="ARBA" id="ARBA00012513"/>
    </source>
</evidence>
<evidence type="ECO:0000313" key="19">
    <source>
        <dbReference type="EMBL" id="MBA0780600.1"/>
    </source>
</evidence>
<dbReference type="GO" id="GO:0005524">
    <property type="term" value="F:ATP binding"/>
    <property type="evidence" value="ECO:0007669"/>
    <property type="project" value="UniProtKB-UniRule"/>
</dbReference>
<keyword evidence="9" id="KW-0418">Kinase</keyword>
<evidence type="ECO:0000259" key="17">
    <source>
        <dbReference type="PROSITE" id="PS50011"/>
    </source>
</evidence>
<dbReference type="FunFam" id="3.30.200.20:FF:000004">
    <property type="entry name" value="Calcium-dependent protein kinase 1"/>
    <property type="match status" value="1"/>
</dbReference>
<comment type="similarity">
    <text evidence="1">Belongs to the protein kinase superfamily. CAMK Ser/Thr protein kinase family. CaMK subfamily.</text>
</comment>
<comment type="catalytic activity">
    <reaction evidence="13">
        <text>L-threonyl-[protein] + ATP = O-phospho-L-threonyl-[protein] + ADP + H(+)</text>
        <dbReference type="Rhea" id="RHEA:46608"/>
        <dbReference type="Rhea" id="RHEA-COMP:11060"/>
        <dbReference type="Rhea" id="RHEA-COMP:11605"/>
        <dbReference type="ChEBI" id="CHEBI:15378"/>
        <dbReference type="ChEBI" id="CHEBI:30013"/>
        <dbReference type="ChEBI" id="CHEBI:30616"/>
        <dbReference type="ChEBI" id="CHEBI:61977"/>
        <dbReference type="ChEBI" id="CHEBI:456216"/>
        <dbReference type="EC" id="2.7.11.1"/>
    </reaction>
</comment>
<evidence type="ECO:0000256" key="7">
    <source>
        <dbReference type="ARBA" id="ARBA00022737"/>
    </source>
</evidence>
<dbReference type="SUPFAM" id="SSF56112">
    <property type="entry name" value="Protein kinase-like (PK-like)"/>
    <property type="match status" value="1"/>
</dbReference>
<evidence type="ECO:0000256" key="14">
    <source>
        <dbReference type="ARBA" id="ARBA00048679"/>
    </source>
</evidence>
<dbReference type="PROSITE" id="PS50011">
    <property type="entry name" value="PROTEIN_KINASE_DOM"/>
    <property type="match status" value="1"/>
</dbReference>
<sequence length="597" mass="66338">MGNTCVGPSISKNGFFQSVSAAMWRSRMPDDSVSSSNGGTGSEVAAREPESPLPVLNKPPEQVTIPKPETKQEAKQETKPETKPETEPEKPAKPKFPHMKRVSSAGLRTESVLQTRTGNFKEYFSLGRKLGQGQFGTTFLCVEKSTGREYACKSIAKRKLLTDEDVEDVRREIQIMHHLAGHPNVISIKGAYEDAVAVHVVMELCAGGELFDRIIQRGHYTERKAAALTRTIVGVVEACHSLGVMHRDLKPENFLFVNQQEDALLKAIDFGLSIFFKPGERFTDVVGSPYYVAPEVLRKHYGPEADVWSAGVILYILLSGVPPFWAENEQGIFEEVLHGDLDFDSDPWPSISESAKDLVRKMLIRDPRKRLTAHEVLCHPWIQIDGVAPDKPLDSAVLSRMKQFSAMNKLKKIALRVIAESLSEEEIAGLKEMFKMIDADNSGQITFEELEVGLKRVGANLKESEIYDLMQAVSIPTASQLGADVDNSGTIDYGEFVAATLHLNKIEKEDHLFAAFSYFDKDGSGYITPDELQKACEEFGIEDVRLEEMIREVDQDNDGRIDYNEFVAMMQGGNVAGAGKKGLQNSSSIKFREALKF</sequence>
<dbReference type="PROSITE" id="PS00018">
    <property type="entry name" value="EF_HAND_1"/>
    <property type="match status" value="4"/>
</dbReference>
<dbReference type="CDD" id="cd00051">
    <property type="entry name" value="EFh"/>
    <property type="match status" value="1"/>
</dbReference>
<keyword evidence="11 15" id="KW-0067">ATP-binding</keyword>
<feature type="domain" description="EF-hand" evidence="18">
    <location>
        <begin position="507"/>
        <end position="542"/>
    </location>
</feature>
<keyword evidence="5" id="KW-0808">Transferase</keyword>